<dbReference type="AlphaFoldDB" id="A0AAW1PD13"/>
<reference evidence="1 2" key="1">
    <citation type="journal article" date="2024" name="Nat. Commun.">
        <title>Phylogenomics reveals the evolutionary origins of lichenization in chlorophyte algae.</title>
        <authorList>
            <person name="Puginier C."/>
            <person name="Libourel C."/>
            <person name="Otte J."/>
            <person name="Skaloud P."/>
            <person name="Haon M."/>
            <person name="Grisel S."/>
            <person name="Petersen M."/>
            <person name="Berrin J.G."/>
            <person name="Delaux P.M."/>
            <person name="Dal Grande F."/>
            <person name="Keller J."/>
        </authorList>
    </citation>
    <scope>NUCLEOTIDE SEQUENCE [LARGE SCALE GENOMIC DNA]</scope>
    <source>
        <strain evidence="1 2">SAG 2043</strain>
    </source>
</reference>
<proteinExistence type="predicted"/>
<accession>A0AAW1PD13</accession>
<organism evidence="1 2">
    <name type="scientific">[Myrmecia] bisecta</name>
    <dbReference type="NCBI Taxonomy" id="41462"/>
    <lineage>
        <taxon>Eukaryota</taxon>
        <taxon>Viridiplantae</taxon>
        <taxon>Chlorophyta</taxon>
        <taxon>core chlorophytes</taxon>
        <taxon>Trebouxiophyceae</taxon>
        <taxon>Trebouxiales</taxon>
        <taxon>Trebouxiaceae</taxon>
        <taxon>Myrmecia</taxon>
    </lineage>
</organism>
<comment type="caution">
    <text evidence="1">The sequence shown here is derived from an EMBL/GenBank/DDBJ whole genome shotgun (WGS) entry which is preliminary data.</text>
</comment>
<evidence type="ECO:0000313" key="1">
    <source>
        <dbReference type="EMBL" id="KAK9811301.1"/>
    </source>
</evidence>
<protein>
    <submittedName>
        <fullName evidence="1">Uncharacterized protein</fullName>
    </submittedName>
</protein>
<dbReference type="EMBL" id="JALJOR010000009">
    <property type="protein sequence ID" value="KAK9811301.1"/>
    <property type="molecule type" value="Genomic_DNA"/>
</dbReference>
<evidence type="ECO:0000313" key="2">
    <source>
        <dbReference type="Proteomes" id="UP001489004"/>
    </source>
</evidence>
<keyword evidence="2" id="KW-1185">Reference proteome</keyword>
<name>A0AAW1PD13_9CHLO</name>
<dbReference type="Proteomes" id="UP001489004">
    <property type="component" value="Unassembled WGS sequence"/>
</dbReference>
<gene>
    <name evidence="1" type="ORF">WJX72_001436</name>
</gene>
<sequence>MATTMALQTAQAGCQSIRCRPAQPCRPGRVALACRASQSHSRSQELQLAAAGLAAAALLHSGAANAGVIFEKPQVKKVFQPEVVKKAKQTADAAVQSAEKKAPSLSAPSLPNFGGGLDTNFLVLPAAVVAIGAGGFALSKVDAGWDDFFNAAVIKDSTAYAGYEQDVQAIGKASTKRVKAVAKKANKAVKKPFKK</sequence>